<evidence type="ECO:0000313" key="4">
    <source>
        <dbReference type="Proteomes" id="UP000716004"/>
    </source>
</evidence>
<evidence type="ECO:0000313" key="3">
    <source>
        <dbReference type="EMBL" id="MBX8643900.1"/>
    </source>
</evidence>
<feature type="transmembrane region" description="Helical" evidence="1">
    <location>
        <begin position="256"/>
        <end position="276"/>
    </location>
</feature>
<comment type="caution">
    <text evidence="2">The sequence shown here is derived from an EMBL/GenBank/DDBJ whole genome shotgun (WGS) entry which is preliminary data.</text>
</comment>
<sequence>MKHTLLVIALLISIMAFSSVGTIGVASASTPMYASVYTTSPNAPNITVAVPLNSNNVSILPDVTVVIYGAGTYNVSLDNVTITTGVSVNEAYVNFTVSMSKPHEISIRLNGALYATMTRLHPQSVATFLQLQGVYLTSTYPGQAQILYAPPVTGNATGVPDLMYPYWNFTMFSTVPVNYAVYVNGAFVSSGILYGEKSIHVYVNSTVGTATVGIGSILYKFPSLPVSTVPLRVRYETPAPLPIYTAGFLELFKVQVLVGVAIIMVGIALIVAPITATKKERMVR</sequence>
<dbReference type="EMBL" id="JAGVSJ010000022">
    <property type="protein sequence ID" value="MBX8632352.1"/>
    <property type="molecule type" value="Genomic_DNA"/>
</dbReference>
<dbReference type="Proteomes" id="UP000750197">
    <property type="component" value="Unassembled WGS sequence"/>
</dbReference>
<name>A0A8J8CG80_9ARCH</name>
<evidence type="ECO:0000313" key="2">
    <source>
        <dbReference type="EMBL" id="MBX8632352.1"/>
    </source>
</evidence>
<proteinExistence type="predicted"/>
<dbReference type="Proteomes" id="UP000716004">
    <property type="component" value="Unassembled WGS sequence"/>
</dbReference>
<organism evidence="2 4">
    <name type="scientific">Candidatus Sysuiplasma superficiale</name>
    <dbReference type="NCBI Taxonomy" id="2823368"/>
    <lineage>
        <taxon>Archaea</taxon>
        <taxon>Methanobacteriati</taxon>
        <taxon>Thermoplasmatota</taxon>
        <taxon>Thermoplasmata</taxon>
        <taxon>Candidatus Sysuiplasmatales</taxon>
        <taxon>Candidatus Sysuiplasmataceae</taxon>
        <taxon>Candidatus Sysuiplasma</taxon>
    </lineage>
</organism>
<evidence type="ECO:0000256" key="1">
    <source>
        <dbReference type="SAM" id="Phobius"/>
    </source>
</evidence>
<dbReference type="EMBL" id="JAHEAC010000026">
    <property type="protein sequence ID" value="MBX8643900.1"/>
    <property type="molecule type" value="Genomic_DNA"/>
</dbReference>
<keyword evidence="1" id="KW-1133">Transmembrane helix</keyword>
<keyword evidence="1" id="KW-0812">Transmembrane</keyword>
<accession>A0A8J8CG80</accession>
<protein>
    <submittedName>
        <fullName evidence="2">Uncharacterized protein</fullName>
    </submittedName>
</protein>
<dbReference type="AlphaFoldDB" id="A0A8J8CG80"/>
<gene>
    <name evidence="2" type="ORF">J9259_07550</name>
    <name evidence="3" type="ORF">KIY12_04155</name>
</gene>
<keyword evidence="1" id="KW-0472">Membrane</keyword>
<reference evidence="2" key="1">
    <citation type="submission" date="2021-04" db="EMBL/GenBank/DDBJ databases">
        <title>Genomic insights into ecological role and evolution of a novel Thermoplasmata order Candidatus Sysuiplasmatales.</title>
        <authorList>
            <person name="Yuan Y."/>
        </authorList>
    </citation>
    <scope>NUCLEOTIDE SEQUENCE</scope>
    <source>
        <strain evidence="3">TUT19-bin139</strain>
        <strain evidence="2">YP2-bin.285</strain>
    </source>
</reference>